<name>A0ABP0KB28_9DINO</name>
<evidence type="ECO:0000313" key="3">
    <source>
        <dbReference type="Proteomes" id="UP001642484"/>
    </source>
</evidence>
<comment type="caution">
    <text evidence="2">The sequence shown here is derived from an EMBL/GenBank/DDBJ whole genome shotgun (WGS) entry which is preliminary data.</text>
</comment>
<dbReference type="EMBL" id="CAXAMN010008113">
    <property type="protein sequence ID" value="CAK9024011.1"/>
    <property type="molecule type" value="Genomic_DNA"/>
</dbReference>
<reference evidence="2 3" key="1">
    <citation type="submission" date="2024-02" db="EMBL/GenBank/DDBJ databases">
        <authorList>
            <person name="Chen Y."/>
            <person name="Shah S."/>
            <person name="Dougan E. K."/>
            <person name="Thang M."/>
            <person name="Chan C."/>
        </authorList>
    </citation>
    <scope>NUCLEOTIDE SEQUENCE [LARGE SCALE GENOMIC DNA]</scope>
</reference>
<evidence type="ECO:0000313" key="2">
    <source>
        <dbReference type="EMBL" id="CAK9024011.1"/>
    </source>
</evidence>
<evidence type="ECO:0000256" key="1">
    <source>
        <dbReference type="SAM" id="MobiDB-lite"/>
    </source>
</evidence>
<organism evidence="2 3">
    <name type="scientific">Durusdinium trenchii</name>
    <dbReference type="NCBI Taxonomy" id="1381693"/>
    <lineage>
        <taxon>Eukaryota</taxon>
        <taxon>Sar</taxon>
        <taxon>Alveolata</taxon>
        <taxon>Dinophyceae</taxon>
        <taxon>Suessiales</taxon>
        <taxon>Symbiodiniaceae</taxon>
        <taxon>Durusdinium</taxon>
    </lineage>
</organism>
<accession>A0ABP0KB28</accession>
<feature type="region of interest" description="Disordered" evidence="1">
    <location>
        <begin position="18"/>
        <end position="65"/>
    </location>
</feature>
<proteinExistence type="predicted"/>
<keyword evidence="3" id="KW-1185">Reference proteome</keyword>
<sequence length="687" mass="77404">MPCAWLRRTRRSILEQCADEELEEEPKQLSMDQPFPFDSMGPGDRKDLSSDDEFGEDAGDDEQGNVIKAIKFPEIEGHKLGGKLEEHMAECLGEGAGSSATATNVKRTLHLGEREAPNAERDCHRKFARLGFSLPIAIQSVTHQCGKDVLTTNWVKVSDWLKYLLRKAPSVLAGSHFSVRQQCVSFWQLYRQVHAGHVVFESGKDLIFCLPLILYGDEGRGPKRANFMDFTFETPFGLFRHQDPHCVCREDVSCWPAEFVCCSSGPVRDSVGVAEQCATNQKGHSYLTKHLVFGLPSFLYKAHPQILQEHLRLVSADMRALYEHGIEIGDSKEKWWGILIRVKGDMKFHAEVAGGFNRSYATLSQKGDGKMCSLCLAGDPRYEFEEVDHVPSWAPSMFEARPWPENDGPALSMINYDPERPEWAFKLDAFHVFKVGLTRHIVGSLVMILCRLGFFDSADPAESRDINERLNRAHGGFKLWCAGARKSPGLRSFTRSFFNCKTFRSSAWANSKGSDSTLLVSWLLFYIPLIAATHEKACNHLRFFNVAKTVLENLQAMHKICDSHGLWMPRVCGQNLYARLMLVCKGYNLLAKHGILLGMVSFSMIPKYHAAKHLAFELRTQLLSGAARVMNPGVYNTESNEDHVGKVSSLGRRVSTRTISKRVIQRYYLKTRALISRHVKTHGAGSR</sequence>
<dbReference type="Proteomes" id="UP001642484">
    <property type="component" value="Unassembled WGS sequence"/>
</dbReference>
<gene>
    <name evidence="2" type="ORF">CCMP2556_LOCUS15447</name>
</gene>
<feature type="compositionally biased region" description="Acidic residues" evidence="1">
    <location>
        <begin position="50"/>
        <end position="63"/>
    </location>
</feature>
<protein>
    <submittedName>
        <fullName evidence="2">Uncharacterized protein</fullName>
    </submittedName>
</protein>